<accession>A0A0A9CRD0</accession>
<name>A0A0A9CRD0_ARUDO</name>
<reference evidence="1" key="2">
    <citation type="journal article" date="2015" name="Data Brief">
        <title>Shoot transcriptome of the giant reed, Arundo donax.</title>
        <authorList>
            <person name="Barrero R.A."/>
            <person name="Guerrero F.D."/>
            <person name="Moolhuijzen P."/>
            <person name="Goolsby J.A."/>
            <person name="Tidwell J."/>
            <person name="Bellgard S.E."/>
            <person name="Bellgard M.I."/>
        </authorList>
    </citation>
    <scope>NUCLEOTIDE SEQUENCE</scope>
    <source>
        <tissue evidence="1">Shoot tissue taken approximately 20 cm above the soil surface</tissue>
    </source>
</reference>
<dbReference type="AlphaFoldDB" id="A0A0A9CRD0"/>
<evidence type="ECO:0000313" key="1">
    <source>
        <dbReference type="EMBL" id="JAD78904.1"/>
    </source>
</evidence>
<sequence length="47" mass="5217">MSIHTSITCCSSQIFVLSVGDMFMSLKVLVFLSKPIINYIDLICFSA</sequence>
<protein>
    <submittedName>
        <fullName evidence="1">Uncharacterized protein</fullName>
    </submittedName>
</protein>
<dbReference type="EMBL" id="GBRH01218991">
    <property type="protein sequence ID" value="JAD78904.1"/>
    <property type="molecule type" value="Transcribed_RNA"/>
</dbReference>
<organism evidence="1">
    <name type="scientific">Arundo donax</name>
    <name type="common">Giant reed</name>
    <name type="synonym">Donax arundinaceus</name>
    <dbReference type="NCBI Taxonomy" id="35708"/>
    <lineage>
        <taxon>Eukaryota</taxon>
        <taxon>Viridiplantae</taxon>
        <taxon>Streptophyta</taxon>
        <taxon>Embryophyta</taxon>
        <taxon>Tracheophyta</taxon>
        <taxon>Spermatophyta</taxon>
        <taxon>Magnoliopsida</taxon>
        <taxon>Liliopsida</taxon>
        <taxon>Poales</taxon>
        <taxon>Poaceae</taxon>
        <taxon>PACMAD clade</taxon>
        <taxon>Arundinoideae</taxon>
        <taxon>Arundineae</taxon>
        <taxon>Arundo</taxon>
    </lineage>
</organism>
<reference evidence="1" key="1">
    <citation type="submission" date="2014-09" db="EMBL/GenBank/DDBJ databases">
        <authorList>
            <person name="Magalhaes I.L.F."/>
            <person name="Oliveira U."/>
            <person name="Santos F.R."/>
            <person name="Vidigal T.H.D.A."/>
            <person name="Brescovit A.D."/>
            <person name="Santos A.J."/>
        </authorList>
    </citation>
    <scope>NUCLEOTIDE SEQUENCE</scope>
    <source>
        <tissue evidence="1">Shoot tissue taken approximately 20 cm above the soil surface</tissue>
    </source>
</reference>
<proteinExistence type="predicted"/>